<dbReference type="OrthoDB" id="5835829at2759"/>
<comment type="similarity">
    <text evidence="1 3">Belongs to the UDP-glycosyltransferase family.</text>
</comment>
<gene>
    <name evidence="5" type="ORF">PanWU01x14_186480</name>
</gene>
<organism evidence="5 6">
    <name type="scientific">Parasponia andersonii</name>
    <name type="common">Sponia andersonii</name>
    <dbReference type="NCBI Taxonomy" id="3476"/>
    <lineage>
        <taxon>Eukaryota</taxon>
        <taxon>Viridiplantae</taxon>
        <taxon>Streptophyta</taxon>
        <taxon>Embryophyta</taxon>
        <taxon>Tracheophyta</taxon>
        <taxon>Spermatophyta</taxon>
        <taxon>Magnoliopsida</taxon>
        <taxon>eudicotyledons</taxon>
        <taxon>Gunneridae</taxon>
        <taxon>Pentapetalae</taxon>
        <taxon>rosids</taxon>
        <taxon>fabids</taxon>
        <taxon>Rosales</taxon>
        <taxon>Cannabaceae</taxon>
        <taxon>Parasponia</taxon>
    </lineage>
</organism>
<sequence>MVRPRFIMVTFPAQGHINPALQFSKRLVAAGADVTFLIPLTTHRLMTKNSGREPDPETVTPNGSVISIATFSVDGYDDGFKPGGDREHYSSETRRCGSQAISDLVVSARKDGRPYSCLVYTLLLPWAGLTADGLGLPSVMLWIQPATVFDIYYYYFHGYGDIIREIMERQASASKTTLPGLSLEFPRRDLPSFMDAESAYSRVMTHFQEQFEILTKVNQPRILVNTFDELEAEALRAVSDLRLIGIGPLIPSAFLDERDPSDKSFGGDLFRRSEDKYMEWLNSKAKTTAVYVSFGSILDLSKPQMEEIARGLLSFGRPFLWVIKNKSQNGEEEVQNDKGGDELSCREELEKLGMIVPWCSQLEVLSSESLGCFVTHCGWNSTLESLASGVPMVAFPKWSDQGTNAKLIEEVWKTGVRVQPDEEGIVGSKEIERCLELVMGETENGVEMRRNAKKLKNLAREAVKEGGSSDKNLKAFVADMIYEADHKPLVE</sequence>
<dbReference type="PANTHER" id="PTHR11926">
    <property type="entry name" value="GLUCOSYL/GLUCURONOSYL TRANSFERASES"/>
    <property type="match status" value="1"/>
</dbReference>
<keyword evidence="3" id="KW-0328">Glycosyltransferase</keyword>
<comment type="caution">
    <text evidence="5">The sequence shown here is derived from an EMBL/GenBank/DDBJ whole genome shotgun (WGS) entry which is preliminary data.</text>
</comment>
<keyword evidence="2 3" id="KW-0808">Transferase</keyword>
<accession>A0A2P5C3T8</accession>
<dbReference type="PANTHER" id="PTHR11926:SF870">
    <property type="entry name" value="UDP-GLYCOSYLTRANSFERASE 75B1"/>
    <property type="match status" value="1"/>
</dbReference>
<dbReference type="Gene3D" id="3.40.50.2000">
    <property type="entry name" value="Glycogen Phosphorylase B"/>
    <property type="match status" value="2"/>
</dbReference>
<evidence type="ECO:0000313" key="5">
    <source>
        <dbReference type="EMBL" id="PON55696.1"/>
    </source>
</evidence>
<dbReference type="GO" id="GO:0080044">
    <property type="term" value="F:quercetin 7-O-glucosyltransferase activity"/>
    <property type="evidence" value="ECO:0007669"/>
    <property type="project" value="TreeGrafter"/>
</dbReference>
<dbReference type="SUPFAM" id="SSF53756">
    <property type="entry name" value="UDP-Glycosyltransferase/glycogen phosphorylase"/>
    <property type="match status" value="1"/>
</dbReference>
<protein>
    <recommendedName>
        <fullName evidence="4">Glycosyltransferase</fullName>
        <ecNumber evidence="4">2.4.1.-</ecNumber>
    </recommendedName>
</protein>
<proteinExistence type="inferred from homology"/>
<reference evidence="6" key="1">
    <citation type="submission" date="2016-06" db="EMBL/GenBank/DDBJ databases">
        <title>Parallel loss of symbiosis genes in relatives of nitrogen-fixing non-legume Parasponia.</title>
        <authorList>
            <person name="Van Velzen R."/>
            <person name="Holmer R."/>
            <person name="Bu F."/>
            <person name="Rutten L."/>
            <person name="Van Zeijl A."/>
            <person name="Liu W."/>
            <person name="Santuari L."/>
            <person name="Cao Q."/>
            <person name="Sharma T."/>
            <person name="Shen D."/>
            <person name="Roswanjaya Y."/>
            <person name="Wardhani T."/>
            <person name="Kalhor M.S."/>
            <person name="Jansen J."/>
            <person name="Van den Hoogen J."/>
            <person name="Gungor B."/>
            <person name="Hartog M."/>
            <person name="Hontelez J."/>
            <person name="Verver J."/>
            <person name="Yang W.-C."/>
            <person name="Schijlen E."/>
            <person name="Repin R."/>
            <person name="Schilthuizen M."/>
            <person name="Schranz E."/>
            <person name="Heidstra R."/>
            <person name="Miyata K."/>
            <person name="Fedorova E."/>
            <person name="Kohlen W."/>
            <person name="Bisseling T."/>
            <person name="Smit S."/>
            <person name="Geurts R."/>
        </authorList>
    </citation>
    <scope>NUCLEOTIDE SEQUENCE [LARGE SCALE GENOMIC DNA]</scope>
    <source>
        <strain evidence="6">cv. WU1-14</strain>
    </source>
</reference>
<dbReference type="EC" id="2.4.1.-" evidence="4"/>
<name>A0A2P5C3T8_PARAD</name>
<evidence type="ECO:0000313" key="6">
    <source>
        <dbReference type="Proteomes" id="UP000237105"/>
    </source>
</evidence>
<keyword evidence="6" id="KW-1185">Reference proteome</keyword>
<dbReference type="AlphaFoldDB" id="A0A2P5C3T8"/>
<dbReference type="FunFam" id="3.40.50.2000:FF:000019">
    <property type="entry name" value="Glycosyltransferase"/>
    <property type="match status" value="1"/>
</dbReference>
<dbReference type="Proteomes" id="UP000237105">
    <property type="component" value="Unassembled WGS sequence"/>
</dbReference>
<dbReference type="GO" id="GO:0080043">
    <property type="term" value="F:quercetin 3-O-glucosyltransferase activity"/>
    <property type="evidence" value="ECO:0007669"/>
    <property type="project" value="TreeGrafter"/>
</dbReference>
<evidence type="ECO:0000256" key="4">
    <source>
        <dbReference type="RuleBase" id="RU362057"/>
    </source>
</evidence>
<evidence type="ECO:0000256" key="1">
    <source>
        <dbReference type="ARBA" id="ARBA00009995"/>
    </source>
</evidence>
<dbReference type="EMBL" id="JXTB01000180">
    <property type="protein sequence ID" value="PON55696.1"/>
    <property type="molecule type" value="Genomic_DNA"/>
</dbReference>
<dbReference type="InterPro" id="IPR002213">
    <property type="entry name" value="UDP_glucos_trans"/>
</dbReference>
<dbReference type="PROSITE" id="PS00375">
    <property type="entry name" value="UDPGT"/>
    <property type="match status" value="1"/>
</dbReference>
<dbReference type="InterPro" id="IPR035595">
    <property type="entry name" value="UDP_glycos_trans_CS"/>
</dbReference>
<evidence type="ECO:0000256" key="3">
    <source>
        <dbReference type="RuleBase" id="RU003718"/>
    </source>
</evidence>
<evidence type="ECO:0000256" key="2">
    <source>
        <dbReference type="ARBA" id="ARBA00022679"/>
    </source>
</evidence>
<dbReference type="CDD" id="cd03784">
    <property type="entry name" value="GT1_Gtf-like"/>
    <property type="match status" value="1"/>
</dbReference>
<dbReference type="Pfam" id="PF00201">
    <property type="entry name" value="UDPGT"/>
    <property type="match status" value="1"/>
</dbReference>